<organism evidence="2 3">
    <name type="scientific">Mangrovicoccus algicola</name>
    <dbReference type="NCBI Taxonomy" id="2771008"/>
    <lineage>
        <taxon>Bacteria</taxon>
        <taxon>Pseudomonadati</taxon>
        <taxon>Pseudomonadota</taxon>
        <taxon>Alphaproteobacteria</taxon>
        <taxon>Rhodobacterales</taxon>
        <taxon>Paracoccaceae</taxon>
        <taxon>Mangrovicoccus</taxon>
    </lineage>
</organism>
<dbReference type="InterPro" id="IPR000073">
    <property type="entry name" value="AB_hydrolase_1"/>
</dbReference>
<keyword evidence="2" id="KW-0378">Hydrolase</keyword>
<dbReference type="Gene3D" id="3.40.50.1820">
    <property type="entry name" value="alpha/beta hydrolase"/>
    <property type="match status" value="1"/>
</dbReference>
<sequence length="320" mass="33766">MTDTVTRMAPGEAAGAETLPGWAMTVTEPAGGPDRPFDLLFVHGMASGGWIWDEAWLSAFARAGYRSWTITLPGRRGGGAAAATAETMDRVLQLAFTRGDGQAALSLLAQSFPLLPDLEGPRLEDFAAAIGTALERIGRPTAVVAHSLGGAALQTLLRQGTRPAATVLLASVPPYGLWRASMQMAWLDPALYLALMDFTVAGLHPGNVDIMRAALFPQGIADRDFDALVPKLSEESLSAMTRALGFPPFAPLPGPRPDLMVIGGALDRLVPVADSWATAAYYGGLPRIIPETGHVLMMGPTAPRTAAAILDFLETRQARG</sequence>
<comment type="caution">
    <text evidence="2">The sequence shown here is derived from an EMBL/GenBank/DDBJ whole genome shotgun (WGS) entry which is preliminary data.</text>
</comment>
<keyword evidence="3" id="KW-1185">Reference proteome</keyword>
<feature type="domain" description="AB hydrolase-1" evidence="1">
    <location>
        <begin position="39"/>
        <end position="298"/>
    </location>
</feature>
<evidence type="ECO:0000313" key="2">
    <source>
        <dbReference type="EMBL" id="MBE3638921.1"/>
    </source>
</evidence>
<gene>
    <name evidence="2" type="ORF">ICN82_11975</name>
</gene>
<protein>
    <submittedName>
        <fullName evidence="2">Alpha/beta fold hydrolase</fullName>
    </submittedName>
</protein>
<dbReference type="EMBL" id="JACVXA010000035">
    <property type="protein sequence ID" value="MBE3638921.1"/>
    <property type="molecule type" value="Genomic_DNA"/>
</dbReference>
<dbReference type="Proteomes" id="UP000609121">
    <property type="component" value="Unassembled WGS sequence"/>
</dbReference>
<proteinExistence type="predicted"/>
<evidence type="ECO:0000313" key="3">
    <source>
        <dbReference type="Proteomes" id="UP000609121"/>
    </source>
</evidence>
<dbReference type="GO" id="GO:0016787">
    <property type="term" value="F:hydrolase activity"/>
    <property type="evidence" value="ECO:0007669"/>
    <property type="project" value="UniProtKB-KW"/>
</dbReference>
<accession>A0A8J6ZA51</accession>
<dbReference type="RefSeq" id="WP_193183051.1">
    <property type="nucleotide sequence ID" value="NZ_JACVXA010000035.1"/>
</dbReference>
<name>A0A8J6ZA51_9RHOB</name>
<dbReference type="AlphaFoldDB" id="A0A8J6ZA51"/>
<dbReference type="SUPFAM" id="SSF53474">
    <property type="entry name" value="alpha/beta-Hydrolases"/>
    <property type="match status" value="1"/>
</dbReference>
<reference evidence="2" key="1">
    <citation type="submission" date="2020-09" db="EMBL/GenBank/DDBJ databases">
        <title>A novel bacterium of genus Mangrovicoccus, isolated from South China Sea.</title>
        <authorList>
            <person name="Huang H."/>
            <person name="Mo K."/>
            <person name="Hu Y."/>
        </authorList>
    </citation>
    <scope>NUCLEOTIDE SEQUENCE</scope>
    <source>
        <strain evidence="2">HB182678</strain>
    </source>
</reference>
<dbReference type="Pfam" id="PF12697">
    <property type="entry name" value="Abhydrolase_6"/>
    <property type="match status" value="1"/>
</dbReference>
<evidence type="ECO:0000259" key="1">
    <source>
        <dbReference type="Pfam" id="PF12697"/>
    </source>
</evidence>
<dbReference type="InterPro" id="IPR029058">
    <property type="entry name" value="AB_hydrolase_fold"/>
</dbReference>